<dbReference type="InterPro" id="IPR058780">
    <property type="entry name" value="YhfM-like_dom"/>
</dbReference>
<dbReference type="RefSeq" id="WP_379317921.1">
    <property type="nucleotide sequence ID" value="NZ_JBHTLM010000003.1"/>
</dbReference>
<dbReference type="Pfam" id="PF26353">
    <property type="entry name" value="YhfM"/>
    <property type="match status" value="1"/>
</dbReference>
<keyword evidence="1" id="KW-0732">Signal</keyword>
<dbReference type="PROSITE" id="PS51257">
    <property type="entry name" value="PROKAR_LIPOPROTEIN"/>
    <property type="match status" value="1"/>
</dbReference>
<evidence type="ECO:0000256" key="1">
    <source>
        <dbReference type="SAM" id="SignalP"/>
    </source>
</evidence>
<protein>
    <recommendedName>
        <fullName evidence="2">YhfM-like domain-containing protein</fullName>
    </recommendedName>
</protein>
<evidence type="ECO:0000313" key="4">
    <source>
        <dbReference type="Proteomes" id="UP001597262"/>
    </source>
</evidence>
<evidence type="ECO:0000259" key="2">
    <source>
        <dbReference type="Pfam" id="PF26353"/>
    </source>
</evidence>
<evidence type="ECO:0000313" key="3">
    <source>
        <dbReference type="EMBL" id="MFD1176010.1"/>
    </source>
</evidence>
<dbReference type="Proteomes" id="UP001597262">
    <property type="component" value="Unassembled WGS sequence"/>
</dbReference>
<comment type="caution">
    <text evidence="3">The sequence shown here is derived from an EMBL/GenBank/DDBJ whole genome shotgun (WGS) entry which is preliminary data.</text>
</comment>
<keyword evidence="4" id="KW-1185">Reference proteome</keyword>
<sequence>MNKILAILIFLALLLTGCQKNTSDHDTWGNKHNINTGDISEIVIQNVKGTDVILPQKEIISFMKAINGGRYNIGKLDIRPPDYSVKITLKNGKTRGLSIWGADLFVDHDDNGHYQFVLSENERTKVTDILNKAESVEK</sequence>
<name>A0ABW3RV92_9BACL</name>
<feature type="signal peptide" evidence="1">
    <location>
        <begin position="1"/>
        <end position="20"/>
    </location>
</feature>
<feature type="domain" description="YhfM-like" evidence="2">
    <location>
        <begin position="38"/>
        <end position="132"/>
    </location>
</feature>
<gene>
    <name evidence="3" type="ORF">ACFQ3W_06765</name>
</gene>
<reference evidence="4" key="1">
    <citation type="journal article" date="2019" name="Int. J. Syst. Evol. Microbiol.">
        <title>The Global Catalogue of Microorganisms (GCM) 10K type strain sequencing project: providing services to taxonomists for standard genome sequencing and annotation.</title>
        <authorList>
            <consortium name="The Broad Institute Genomics Platform"/>
            <consortium name="The Broad Institute Genome Sequencing Center for Infectious Disease"/>
            <person name="Wu L."/>
            <person name="Ma J."/>
        </authorList>
    </citation>
    <scope>NUCLEOTIDE SEQUENCE [LARGE SCALE GENOMIC DNA]</scope>
    <source>
        <strain evidence="4">CCUG 59189</strain>
    </source>
</reference>
<organism evidence="3 4">
    <name type="scientific">Paenibacillus puldeungensis</name>
    <dbReference type="NCBI Taxonomy" id="696536"/>
    <lineage>
        <taxon>Bacteria</taxon>
        <taxon>Bacillati</taxon>
        <taxon>Bacillota</taxon>
        <taxon>Bacilli</taxon>
        <taxon>Bacillales</taxon>
        <taxon>Paenibacillaceae</taxon>
        <taxon>Paenibacillus</taxon>
    </lineage>
</organism>
<feature type="chain" id="PRO_5045968642" description="YhfM-like domain-containing protein" evidence="1">
    <location>
        <begin position="21"/>
        <end position="138"/>
    </location>
</feature>
<accession>A0ABW3RV92</accession>
<dbReference type="EMBL" id="JBHTLM010000003">
    <property type="protein sequence ID" value="MFD1176010.1"/>
    <property type="molecule type" value="Genomic_DNA"/>
</dbReference>
<proteinExistence type="predicted"/>